<keyword evidence="1" id="KW-1133">Transmembrane helix</keyword>
<keyword evidence="1" id="KW-0812">Transmembrane</keyword>
<feature type="transmembrane region" description="Helical" evidence="1">
    <location>
        <begin position="163"/>
        <end position="182"/>
    </location>
</feature>
<dbReference type="AlphaFoldDB" id="A0A4R2NN13"/>
<accession>A0A4R2NN13</accession>
<evidence type="ECO:0000256" key="1">
    <source>
        <dbReference type="SAM" id="Phobius"/>
    </source>
</evidence>
<dbReference type="OrthoDB" id="1681403at2"/>
<dbReference type="EMBL" id="SLXK01000034">
    <property type="protein sequence ID" value="TCP22688.1"/>
    <property type="molecule type" value="Genomic_DNA"/>
</dbReference>
<keyword evidence="1" id="KW-0472">Membrane</keyword>
<evidence type="ECO:0000313" key="2">
    <source>
        <dbReference type="EMBL" id="TCP22688.1"/>
    </source>
</evidence>
<gene>
    <name evidence="2" type="ORF">EV207_13430</name>
</gene>
<dbReference type="Proteomes" id="UP000295416">
    <property type="component" value="Unassembled WGS sequence"/>
</dbReference>
<dbReference type="RefSeq" id="WP_132747480.1">
    <property type="nucleotide sequence ID" value="NZ_SLXK01000034.1"/>
</dbReference>
<proteinExistence type="predicted"/>
<organism evidence="2 3">
    <name type="scientific">Scopulibacillus darangshiensis</name>
    <dbReference type="NCBI Taxonomy" id="442528"/>
    <lineage>
        <taxon>Bacteria</taxon>
        <taxon>Bacillati</taxon>
        <taxon>Bacillota</taxon>
        <taxon>Bacilli</taxon>
        <taxon>Bacillales</taxon>
        <taxon>Sporolactobacillaceae</taxon>
        <taxon>Scopulibacillus</taxon>
    </lineage>
</organism>
<sequence>MTEFSFKKPRRRTADISILGTTQLHLRSPVVIAWWSATVPGFGHLLLSKYLRGYMLILWEMVINTQANLNMAIVYSFTGQFDMAKAALDLRWMTLYAPVYLFAIYDSYRTTVDLNKVYILSDRENAPFKSFSIGPLEINYLDKRTPWVAVIWSLLMPGMGQLYIHRIVTAFYLLGVWILICYKSHVMQAIHYTLMANFHEATTILNKEWFLFIPSILFFAVYDAYTNTVENNKLFDKEQARYLKQNYQGGERTKDIIKELRT</sequence>
<evidence type="ECO:0000313" key="3">
    <source>
        <dbReference type="Proteomes" id="UP000295416"/>
    </source>
</evidence>
<name>A0A4R2NN13_9BACL</name>
<protein>
    <submittedName>
        <fullName evidence="2">Uncharacterized protein</fullName>
    </submittedName>
</protein>
<keyword evidence="3" id="KW-1185">Reference proteome</keyword>
<reference evidence="2 3" key="1">
    <citation type="submission" date="2019-03" db="EMBL/GenBank/DDBJ databases">
        <title>Genomic Encyclopedia of Type Strains, Phase IV (KMG-IV): sequencing the most valuable type-strain genomes for metagenomic binning, comparative biology and taxonomic classification.</title>
        <authorList>
            <person name="Goeker M."/>
        </authorList>
    </citation>
    <scope>NUCLEOTIDE SEQUENCE [LARGE SCALE GENOMIC DNA]</scope>
    <source>
        <strain evidence="2 3">DSM 19377</strain>
    </source>
</reference>
<comment type="caution">
    <text evidence="2">The sequence shown here is derived from an EMBL/GenBank/DDBJ whole genome shotgun (WGS) entry which is preliminary data.</text>
</comment>